<evidence type="ECO:0000313" key="2">
    <source>
        <dbReference type="EnsemblMetazoa" id="GBRI005447-PB"/>
    </source>
</evidence>
<reference evidence="3" key="1">
    <citation type="submission" date="2014-03" db="EMBL/GenBank/DDBJ databases">
        <authorList>
            <person name="Aksoy S."/>
            <person name="Warren W."/>
            <person name="Wilson R.K."/>
        </authorList>
    </citation>
    <scope>NUCLEOTIDE SEQUENCE [LARGE SCALE GENOMIC DNA]</scope>
    <source>
        <strain evidence="3">IAEA</strain>
    </source>
</reference>
<organism evidence="2 3">
    <name type="scientific">Glossina brevipalpis</name>
    <dbReference type="NCBI Taxonomy" id="37001"/>
    <lineage>
        <taxon>Eukaryota</taxon>
        <taxon>Metazoa</taxon>
        <taxon>Ecdysozoa</taxon>
        <taxon>Arthropoda</taxon>
        <taxon>Hexapoda</taxon>
        <taxon>Insecta</taxon>
        <taxon>Pterygota</taxon>
        <taxon>Neoptera</taxon>
        <taxon>Endopterygota</taxon>
        <taxon>Diptera</taxon>
        <taxon>Brachycera</taxon>
        <taxon>Muscomorpha</taxon>
        <taxon>Hippoboscoidea</taxon>
        <taxon>Glossinidae</taxon>
        <taxon>Glossina</taxon>
    </lineage>
</organism>
<accession>A0A1A9W3X0</accession>
<keyword evidence="1" id="KW-0732">Signal</keyword>
<dbReference type="VEuPathDB" id="VectorBase:GBRI005447"/>
<keyword evidence="3" id="KW-1185">Reference proteome</keyword>
<dbReference type="EnsemblMetazoa" id="GBRI005447-RB">
    <property type="protein sequence ID" value="GBRI005447-PB"/>
    <property type="gene ID" value="GBRI005447"/>
</dbReference>
<name>A0A1A9W3X0_9MUSC</name>
<sequence>MSYLTLTFLGMLLVAQSCFAIPRPDAESAASHHEFNKDNKLYKATLAAFVKFAVPLGEHYGDILEKVAEDLKNHEEAAKYEVQIKHLEDLAKGSEHLKADCDEKTLLNIVKLKSDLIGANKPSDDAVKPNFIRELFDKDGGKEFVEEFRKNLIEFFDGFDDAFEEYSKDLSEEEKAEHSDFLKWFKAYKEADGAEARFEKF</sequence>
<feature type="signal peptide" evidence="1">
    <location>
        <begin position="1"/>
        <end position="20"/>
    </location>
</feature>
<protein>
    <submittedName>
        <fullName evidence="2">Uncharacterized protein</fullName>
    </submittedName>
</protein>
<reference evidence="2" key="2">
    <citation type="submission" date="2020-05" db="UniProtKB">
        <authorList>
            <consortium name="EnsemblMetazoa"/>
        </authorList>
    </citation>
    <scope>IDENTIFICATION</scope>
    <source>
        <strain evidence="2">IAEA</strain>
    </source>
</reference>
<feature type="chain" id="PRO_5008399934" evidence="1">
    <location>
        <begin position="21"/>
        <end position="201"/>
    </location>
</feature>
<evidence type="ECO:0000313" key="3">
    <source>
        <dbReference type="Proteomes" id="UP000091820"/>
    </source>
</evidence>
<dbReference type="AlphaFoldDB" id="A0A1A9W3X0"/>
<dbReference type="Proteomes" id="UP000091820">
    <property type="component" value="Unassembled WGS sequence"/>
</dbReference>
<evidence type="ECO:0000256" key="1">
    <source>
        <dbReference type="SAM" id="SignalP"/>
    </source>
</evidence>
<proteinExistence type="predicted"/>